<accession>A0A8J4BQ68</accession>
<keyword evidence="2" id="KW-1133">Transmembrane helix</keyword>
<feature type="compositionally biased region" description="Basic and acidic residues" evidence="1">
    <location>
        <begin position="94"/>
        <end position="104"/>
    </location>
</feature>
<keyword evidence="2" id="KW-0812">Transmembrane</keyword>
<evidence type="ECO:0000256" key="1">
    <source>
        <dbReference type="SAM" id="MobiDB-lite"/>
    </source>
</evidence>
<proteinExistence type="predicted"/>
<evidence type="ECO:0000256" key="2">
    <source>
        <dbReference type="SAM" id="Phobius"/>
    </source>
</evidence>
<feature type="non-terminal residue" evidence="3">
    <location>
        <position position="355"/>
    </location>
</feature>
<dbReference type="Proteomes" id="UP000747399">
    <property type="component" value="Unassembled WGS sequence"/>
</dbReference>
<feature type="compositionally biased region" description="Basic and acidic residues" evidence="1">
    <location>
        <begin position="222"/>
        <end position="233"/>
    </location>
</feature>
<dbReference type="AlphaFoldDB" id="A0A8J4BQ68"/>
<feature type="compositionally biased region" description="Acidic residues" evidence="1">
    <location>
        <begin position="172"/>
        <end position="188"/>
    </location>
</feature>
<feature type="compositionally biased region" description="Basic and acidic residues" evidence="1">
    <location>
        <begin position="158"/>
        <end position="171"/>
    </location>
</feature>
<gene>
    <name evidence="3" type="ORF">Vafri_20477</name>
</gene>
<evidence type="ECO:0000313" key="3">
    <source>
        <dbReference type="EMBL" id="GIL67036.1"/>
    </source>
</evidence>
<name>A0A8J4BQ68_9CHLO</name>
<comment type="caution">
    <text evidence="3">The sequence shown here is derived from an EMBL/GenBank/DDBJ whole genome shotgun (WGS) entry which is preliminary data.</text>
</comment>
<protein>
    <submittedName>
        <fullName evidence="3">Uncharacterized protein</fullName>
    </submittedName>
</protein>
<keyword evidence="2" id="KW-0472">Membrane</keyword>
<feature type="compositionally biased region" description="Polar residues" evidence="1">
    <location>
        <begin position="242"/>
        <end position="251"/>
    </location>
</feature>
<evidence type="ECO:0000313" key="4">
    <source>
        <dbReference type="Proteomes" id="UP000747399"/>
    </source>
</evidence>
<sequence length="355" mass="38678">MAVSCKLQAYLLFVRIFCSGFYTTLCSYVARLVLLAMLHEVSYLAMACLTVVCSVIRFANSTLQQPSAIPLGDASATQTVIPRAVRNEPNVDAGCHDSDAHTPTELEPNNGESEVQPEGADDEASDSVACHDFDMARTVRNEPDGDGVQPEENETGDSEARHDFDMLKPAEDEPDGDGVQPEENETGDSEARHDFDMLKPAEDEPNGDGLQPGENETGDSGASHDFDMSKPTENEPNGDGLQPQQNETGVNEISPGLDVAQPGEAEPSNDAANHAVDVAPPMVDNVALVQRVLAYSQMEDKALGDRLIFQLAPEAYQRQGLKSVYDRLRWQANPHRHLLGGEYRALAFQAFEHLR</sequence>
<feature type="transmembrane region" description="Helical" evidence="2">
    <location>
        <begin position="12"/>
        <end position="34"/>
    </location>
</feature>
<feature type="region of interest" description="Disordered" evidence="1">
    <location>
        <begin position="138"/>
        <end position="271"/>
    </location>
</feature>
<reference evidence="3" key="1">
    <citation type="journal article" date="2021" name="Proc. Natl. Acad. Sci. U.S.A.">
        <title>Three genomes in the algal genus Volvox reveal the fate of a haploid sex-determining region after a transition to homothallism.</title>
        <authorList>
            <person name="Yamamoto K."/>
            <person name="Hamaji T."/>
            <person name="Kawai-Toyooka H."/>
            <person name="Matsuzaki R."/>
            <person name="Takahashi F."/>
            <person name="Nishimura Y."/>
            <person name="Kawachi M."/>
            <person name="Noguchi H."/>
            <person name="Minakuchi Y."/>
            <person name="Umen J.G."/>
            <person name="Toyoda A."/>
            <person name="Nozaki H."/>
        </authorList>
    </citation>
    <scope>NUCLEOTIDE SEQUENCE</scope>
    <source>
        <strain evidence="3">NIES-3780</strain>
    </source>
</reference>
<feature type="compositionally biased region" description="Basic and acidic residues" evidence="1">
    <location>
        <begin position="189"/>
        <end position="202"/>
    </location>
</feature>
<keyword evidence="4" id="KW-1185">Reference proteome</keyword>
<dbReference type="EMBL" id="BNCO01000093">
    <property type="protein sequence ID" value="GIL67036.1"/>
    <property type="molecule type" value="Genomic_DNA"/>
</dbReference>
<organism evidence="3 4">
    <name type="scientific">Volvox africanus</name>
    <dbReference type="NCBI Taxonomy" id="51714"/>
    <lineage>
        <taxon>Eukaryota</taxon>
        <taxon>Viridiplantae</taxon>
        <taxon>Chlorophyta</taxon>
        <taxon>core chlorophytes</taxon>
        <taxon>Chlorophyceae</taxon>
        <taxon>CS clade</taxon>
        <taxon>Chlamydomonadales</taxon>
        <taxon>Volvocaceae</taxon>
        <taxon>Volvox</taxon>
    </lineage>
</organism>
<feature type="region of interest" description="Disordered" evidence="1">
    <location>
        <begin position="89"/>
        <end position="126"/>
    </location>
</feature>